<sequence length="256" mass="30063">MKNDSTRRRTPGLRREEVAALSGISLAWYTNLEQGRPIRVSEQVLESLSRTLKLDKDEKSYLFLLANQWLPSDSVLEQKENGDTISSALQLILDELHPCPAYIIGNRWNIAAWNEMAAEVFGYSYDMNEFERNIIWRMFTRDDYRKLFVNWEYMASGLLGQFRSFYAKYTDDPWYNELVTQLLATSSEFQEWWPRHEVFSIPEGNKEMNHPKLGNLKMDYTNLLLAEEKNMFLTIFTPQPNTGTKERLTLFSNKVT</sequence>
<dbReference type="InterPro" id="IPR001387">
    <property type="entry name" value="Cro/C1-type_HTH"/>
</dbReference>
<name>A0ABS4D043_9BACI</name>
<comment type="caution">
    <text evidence="2">The sequence shown here is derived from an EMBL/GenBank/DDBJ whole genome shotgun (WGS) entry which is preliminary data.</text>
</comment>
<evidence type="ECO:0000259" key="1">
    <source>
        <dbReference type="Pfam" id="PF17765"/>
    </source>
</evidence>
<dbReference type="SUPFAM" id="SSF47413">
    <property type="entry name" value="lambda repressor-like DNA-binding domains"/>
    <property type="match status" value="1"/>
</dbReference>
<dbReference type="CDD" id="cd00093">
    <property type="entry name" value="HTH_XRE"/>
    <property type="match status" value="1"/>
</dbReference>
<accession>A0ABS4D043</accession>
<dbReference type="InterPro" id="IPR010982">
    <property type="entry name" value="Lambda_DNA-bd_dom_sf"/>
</dbReference>
<dbReference type="RefSeq" id="WP_053605809.1">
    <property type="nucleotide sequence ID" value="NZ_JAFDST010000004.1"/>
</dbReference>
<dbReference type="EMBL" id="JAFDST010000004">
    <property type="protein sequence ID" value="MBP1083006.1"/>
    <property type="molecule type" value="Genomic_DNA"/>
</dbReference>
<organism evidence="2 3">
    <name type="scientific">Bacillus capparidis</name>
    <dbReference type="NCBI Taxonomy" id="1840411"/>
    <lineage>
        <taxon>Bacteria</taxon>
        <taxon>Bacillati</taxon>
        <taxon>Bacillota</taxon>
        <taxon>Bacilli</taxon>
        <taxon>Bacillales</taxon>
        <taxon>Bacillaceae</taxon>
        <taxon>Bacillus</taxon>
    </lineage>
</organism>
<dbReference type="PANTHER" id="PTHR35010">
    <property type="entry name" value="BLL4672 PROTEIN-RELATED"/>
    <property type="match status" value="1"/>
</dbReference>
<feature type="domain" description="MmyB-like transcription regulator ligand binding" evidence="1">
    <location>
        <begin position="86"/>
        <end position="249"/>
    </location>
</feature>
<dbReference type="Pfam" id="PF13560">
    <property type="entry name" value="HTH_31"/>
    <property type="match status" value="1"/>
</dbReference>
<protein>
    <submittedName>
        <fullName evidence="2">Transcriptional regulator with XRE-family HTH domain</fullName>
    </submittedName>
</protein>
<evidence type="ECO:0000313" key="3">
    <source>
        <dbReference type="Proteomes" id="UP000674416"/>
    </source>
</evidence>
<dbReference type="Proteomes" id="UP000674416">
    <property type="component" value="Unassembled WGS sequence"/>
</dbReference>
<proteinExistence type="predicted"/>
<dbReference type="InterPro" id="IPR041413">
    <property type="entry name" value="MLTR_LBD"/>
</dbReference>
<dbReference type="Gene3D" id="3.30.450.180">
    <property type="match status" value="1"/>
</dbReference>
<reference evidence="2 3" key="1">
    <citation type="submission" date="2021-01" db="EMBL/GenBank/DDBJ databases">
        <title>Genomic Encyclopedia of Type Strains, Phase IV (KMG-IV): sequencing the most valuable type-strain genomes for metagenomic binning, comparative biology and taxonomic classification.</title>
        <authorList>
            <person name="Goeker M."/>
        </authorList>
    </citation>
    <scope>NUCLEOTIDE SEQUENCE [LARGE SCALE GENOMIC DNA]</scope>
    <source>
        <strain evidence="2 3">DSM 103394</strain>
    </source>
</reference>
<gene>
    <name evidence="2" type="ORF">JOC74_003516</name>
</gene>
<keyword evidence="3" id="KW-1185">Reference proteome</keyword>
<dbReference type="Gene3D" id="1.10.260.40">
    <property type="entry name" value="lambda repressor-like DNA-binding domains"/>
    <property type="match status" value="1"/>
</dbReference>
<evidence type="ECO:0000313" key="2">
    <source>
        <dbReference type="EMBL" id="MBP1083006.1"/>
    </source>
</evidence>
<dbReference type="Pfam" id="PF17765">
    <property type="entry name" value="MLTR_LBD"/>
    <property type="match status" value="1"/>
</dbReference>